<dbReference type="PANTHER" id="PTHR21363">
    <property type="entry name" value="PREPHENATE DEHYDROGENASE"/>
    <property type="match status" value="1"/>
</dbReference>
<feature type="region of interest" description="Disordered" evidence="2">
    <location>
        <begin position="1"/>
        <end position="29"/>
    </location>
</feature>
<dbReference type="SUPFAM" id="SSF48179">
    <property type="entry name" value="6-phosphogluconate dehydrogenase C-terminal domain-like"/>
    <property type="match status" value="1"/>
</dbReference>
<evidence type="ECO:0000313" key="4">
    <source>
        <dbReference type="EMBL" id="MEJ8571309.1"/>
    </source>
</evidence>
<dbReference type="GO" id="GO:0004665">
    <property type="term" value="F:prephenate dehydrogenase (NADP+) activity"/>
    <property type="evidence" value="ECO:0007669"/>
    <property type="project" value="InterPro"/>
</dbReference>
<feature type="region of interest" description="Disordered" evidence="2">
    <location>
        <begin position="275"/>
        <end position="313"/>
    </location>
</feature>
<sequence>MLQRPEPDSDTEASSGEDRTAAPPAARRPGLGLIGAGAFGTFCVPHLRDRFEIRLADPRPDLGDVAARLGVAAADTEAAAAQDIVVLAVPWRSLAPLASRIGPLLKPGTLVVEVCSIKMKPLAVLAGCLPGSVDIVGTHPLFGPQSGRHGIAGLNVVVCTPPGRPGPRAERAARRVAGLLRSLGLSVIRTGADEHDRQMAYVQGLTHAIARAIAALEVPPLDMTTATWRHLMRMADMVGGDSDDLFRTITRDNPHAAAVRERFAAALAGRCAPGGGLHAASGRSAAAERQPPPAATAGKETAADAAGGRHPAQ</sequence>
<keyword evidence="5" id="KW-1185">Reference proteome</keyword>
<evidence type="ECO:0000256" key="2">
    <source>
        <dbReference type="SAM" id="MobiDB-lite"/>
    </source>
</evidence>
<dbReference type="Gene3D" id="3.40.50.720">
    <property type="entry name" value="NAD(P)-binding Rossmann-like Domain"/>
    <property type="match status" value="1"/>
</dbReference>
<feature type="domain" description="Prephenate/arogenate dehydrogenase" evidence="3">
    <location>
        <begin position="29"/>
        <end position="309"/>
    </location>
</feature>
<dbReference type="InterPro" id="IPR046826">
    <property type="entry name" value="PDH_N"/>
</dbReference>
<accession>A0AAW9RQU3</accession>
<protein>
    <submittedName>
        <fullName evidence="4">Prephenate dehydrogenase/arogenate dehydrogenase family protein</fullName>
    </submittedName>
</protein>
<feature type="compositionally biased region" description="Low complexity" evidence="2">
    <location>
        <begin position="295"/>
        <end position="313"/>
    </location>
</feature>
<organism evidence="4 5">
    <name type="scientific">Microbaculum marinum</name>
    <dbReference type="NCBI Taxonomy" id="1764581"/>
    <lineage>
        <taxon>Bacteria</taxon>
        <taxon>Pseudomonadati</taxon>
        <taxon>Pseudomonadota</taxon>
        <taxon>Alphaproteobacteria</taxon>
        <taxon>Hyphomicrobiales</taxon>
        <taxon>Tepidamorphaceae</taxon>
        <taxon>Microbaculum</taxon>
    </lineage>
</organism>
<dbReference type="InterPro" id="IPR036291">
    <property type="entry name" value="NAD(P)-bd_dom_sf"/>
</dbReference>
<dbReference type="GO" id="GO:0070403">
    <property type="term" value="F:NAD+ binding"/>
    <property type="evidence" value="ECO:0007669"/>
    <property type="project" value="InterPro"/>
</dbReference>
<reference evidence="4 5" key="1">
    <citation type="submission" date="2024-02" db="EMBL/GenBank/DDBJ databases">
        <title>Genome analysis and characterization of Microbaculum marinisediminis sp. nov., isolated from marine sediment.</title>
        <authorList>
            <person name="Du Z.-J."/>
            <person name="Ye Y.-Q."/>
            <person name="Zhang Z.-R."/>
            <person name="Yuan S.-M."/>
            <person name="Zhang X.-Y."/>
        </authorList>
    </citation>
    <scope>NUCLEOTIDE SEQUENCE [LARGE SCALE GENOMIC DNA]</scope>
    <source>
        <strain evidence="4 5">SDUM1044001</strain>
    </source>
</reference>
<proteinExistence type="predicted"/>
<dbReference type="InterPro" id="IPR050812">
    <property type="entry name" value="Preph/Arog_dehydrog"/>
</dbReference>
<dbReference type="AlphaFoldDB" id="A0AAW9RQU3"/>
<dbReference type="RefSeq" id="WP_340329012.1">
    <property type="nucleotide sequence ID" value="NZ_JAZHOF010000003.1"/>
</dbReference>
<dbReference type="EMBL" id="JAZHOF010000003">
    <property type="protein sequence ID" value="MEJ8571309.1"/>
    <property type="molecule type" value="Genomic_DNA"/>
</dbReference>
<dbReference type="SUPFAM" id="SSF51735">
    <property type="entry name" value="NAD(P)-binding Rossmann-fold domains"/>
    <property type="match status" value="1"/>
</dbReference>
<name>A0AAW9RQU3_9HYPH</name>
<dbReference type="InterPro" id="IPR003099">
    <property type="entry name" value="Prephen_DH"/>
</dbReference>
<dbReference type="Pfam" id="PF02153">
    <property type="entry name" value="PDH_N"/>
    <property type="match status" value="1"/>
</dbReference>
<dbReference type="GO" id="GO:0006571">
    <property type="term" value="P:tyrosine biosynthetic process"/>
    <property type="evidence" value="ECO:0007669"/>
    <property type="project" value="InterPro"/>
</dbReference>
<evidence type="ECO:0000313" key="5">
    <source>
        <dbReference type="Proteomes" id="UP001378188"/>
    </source>
</evidence>
<dbReference type="PANTHER" id="PTHR21363:SF0">
    <property type="entry name" value="PREPHENATE DEHYDROGENASE [NADP(+)]"/>
    <property type="match status" value="1"/>
</dbReference>
<dbReference type="GO" id="GO:0008977">
    <property type="term" value="F:prephenate dehydrogenase (NAD+) activity"/>
    <property type="evidence" value="ECO:0007669"/>
    <property type="project" value="InterPro"/>
</dbReference>
<gene>
    <name evidence="4" type="ORF">V3328_07490</name>
</gene>
<comment type="caution">
    <text evidence="4">The sequence shown here is derived from an EMBL/GenBank/DDBJ whole genome shotgun (WGS) entry which is preliminary data.</text>
</comment>
<keyword evidence="1" id="KW-0560">Oxidoreductase</keyword>
<evidence type="ECO:0000256" key="1">
    <source>
        <dbReference type="ARBA" id="ARBA00023002"/>
    </source>
</evidence>
<evidence type="ECO:0000259" key="3">
    <source>
        <dbReference type="PROSITE" id="PS51176"/>
    </source>
</evidence>
<dbReference type="Proteomes" id="UP001378188">
    <property type="component" value="Unassembled WGS sequence"/>
</dbReference>
<dbReference type="InterPro" id="IPR008927">
    <property type="entry name" value="6-PGluconate_DH-like_C_sf"/>
</dbReference>
<dbReference type="PROSITE" id="PS51176">
    <property type="entry name" value="PDH_ADH"/>
    <property type="match status" value="1"/>
</dbReference>